<dbReference type="Gene3D" id="1.10.357.10">
    <property type="entry name" value="Tetracycline Repressor, domain 2"/>
    <property type="match status" value="1"/>
</dbReference>
<evidence type="ECO:0000256" key="5">
    <source>
        <dbReference type="SAM" id="MobiDB-lite"/>
    </source>
</evidence>
<dbReference type="GO" id="GO:0000976">
    <property type="term" value="F:transcription cis-regulatory region binding"/>
    <property type="evidence" value="ECO:0007669"/>
    <property type="project" value="TreeGrafter"/>
</dbReference>
<dbReference type="EMBL" id="CABWKZ010000026">
    <property type="protein sequence ID" value="VXA57121.1"/>
    <property type="molecule type" value="Genomic_DNA"/>
</dbReference>
<dbReference type="PROSITE" id="PS50977">
    <property type="entry name" value="HTH_TETR_2"/>
    <property type="match status" value="1"/>
</dbReference>
<evidence type="ECO:0000256" key="2">
    <source>
        <dbReference type="ARBA" id="ARBA00023125"/>
    </source>
</evidence>
<dbReference type="SUPFAM" id="SSF46689">
    <property type="entry name" value="Homeodomain-like"/>
    <property type="match status" value="1"/>
</dbReference>
<evidence type="ECO:0000313" key="8">
    <source>
        <dbReference type="Proteomes" id="UP000430404"/>
    </source>
</evidence>
<dbReference type="InterPro" id="IPR009057">
    <property type="entry name" value="Homeodomain-like_sf"/>
</dbReference>
<sequence>MEGEMTNIELEAKKQKRPGGRAERMVTAIHQATYELLMTTDYENIEIPEIAKLAQVNKTTIYRRWPTKIELILDVVSTQIKANVVLPNTGNALTDLSLFLKMIVITLHTPFTTNILKATLSHPDEHVQKARKRFWEERFLLAKPLIDRAIQRKELAEATQVRDFFELAAAPLFYRAIITGDPISDQDIDFFAQRAISYFSPQSK</sequence>
<evidence type="ECO:0000256" key="1">
    <source>
        <dbReference type="ARBA" id="ARBA00023015"/>
    </source>
</evidence>
<dbReference type="Pfam" id="PF00440">
    <property type="entry name" value="TetR_N"/>
    <property type="match status" value="1"/>
</dbReference>
<dbReference type="GO" id="GO:0003700">
    <property type="term" value="F:DNA-binding transcription factor activity"/>
    <property type="evidence" value="ECO:0007669"/>
    <property type="project" value="TreeGrafter"/>
</dbReference>
<dbReference type="InterPro" id="IPR011075">
    <property type="entry name" value="TetR_C"/>
</dbReference>
<dbReference type="InterPro" id="IPR036271">
    <property type="entry name" value="Tet_transcr_reg_TetR-rel_C_sf"/>
</dbReference>
<proteinExistence type="predicted"/>
<dbReference type="InterPro" id="IPR001647">
    <property type="entry name" value="HTH_TetR"/>
</dbReference>
<dbReference type="InterPro" id="IPR050109">
    <property type="entry name" value="HTH-type_TetR-like_transc_reg"/>
</dbReference>
<evidence type="ECO:0000256" key="3">
    <source>
        <dbReference type="ARBA" id="ARBA00023163"/>
    </source>
</evidence>
<dbReference type="SUPFAM" id="SSF48498">
    <property type="entry name" value="Tetracyclin repressor-like, C-terminal domain"/>
    <property type="match status" value="1"/>
</dbReference>
<evidence type="ECO:0000259" key="6">
    <source>
        <dbReference type="PROSITE" id="PS50977"/>
    </source>
</evidence>
<feature type="DNA-binding region" description="H-T-H motif" evidence="4">
    <location>
        <begin position="46"/>
        <end position="65"/>
    </location>
</feature>
<dbReference type="Gene3D" id="1.10.10.60">
    <property type="entry name" value="Homeodomain-like"/>
    <property type="match status" value="1"/>
</dbReference>
<dbReference type="PANTHER" id="PTHR30055:SF148">
    <property type="entry name" value="TETR-FAMILY TRANSCRIPTIONAL REGULATOR"/>
    <property type="match status" value="1"/>
</dbReference>
<gene>
    <name evidence="7" type="ORF">ACI8B_320044</name>
</gene>
<dbReference type="RefSeq" id="WP_159725691.1">
    <property type="nucleotide sequence ID" value="NZ_LR732745.1"/>
</dbReference>
<keyword evidence="2 4" id="KW-0238">DNA-binding</keyword>
<name>A0A653K9E2_9GAMM</name>
<evidence type="ECO:0000256" key="4">
    <source>
        <dbReference type="PROSITE-ProRule" id="PRU00335"/>
    </source>
</evidence>
<dbReference type="AlphaFoldDB" id="A0A653K9E2"/>
<dbReference type="Pfam" id="PF16859">
    <property type="entry name" value="TetR_C_11"/>
    <property type="match status" value="1"/>
</dbReference>
<protein>
    <recommendedName>
        <fullName evidence="6">HTH tetR-type domain-containing protein</fullName>
    </recommendedName>
</protein>
<reference evidence="7 8" key="1">
    <citation type="submission" date="2019-10" db="EMBL/GenBank/DDBJ databases">
        <authorList>
            <person name="Karimi E."/>
        </authorList>
    </citation>
    <scope>NUCLEOTIDE SEQUENCE [LARGE SCALE GENOMIC DNA]</scope>
    <source>
        <strain evidence="7">Acinetobacter sp. 8BE</strain>
    </source>
</reference>
<feature type="domain" description="HTH tetR-type" evidence="6">
    <location>
        <begin position="23"/>
        <end position="83"/>
    </location>
</feature>
<organism evidence="7 8">
    <name type="scientific">Acinetobacter proteolyticus</name>
    <dbReference type="NCBI Taxonomy" id="1776741"/>
    <lineage>
        <taxon>Bacteria</taxon>
        <taxon>Pseudomonadati</taxon>
        <taxon>Pseudomonadota</taxon>
        <taxon>Gammaproteobacteria</taxon>
        <taxon>Moraxellales</taxon>
        <taxon>Moraxellaceae</taxon>
        <taxon>Acinetobacter</taxon>
    </lineage>
</organism>
<feature type="region of interest" description="Disordered" evidence="5">
    <location>
        <begin position="1"/>
        <end position="21"/>
    </location>
</feature>
<evidence type="ECO:0000313" key="7">
    <source>
        <dbReference type="EMBL" id="VXA57121.1"/>
    </source>
</evidence>
<keyword evidence="1" id="KW-0805">Transcription regulation</keyword>
<keyword evidence="3" id="KW-0804">Transcription</keyword>
<accession>A0A653K9E2</accession>
<dbReference type="PANTHER" id="PTHR30055">
    <property type="entry name" value="HTH-TYPE TRANSCRIPTIONAL REGULATOR RUTR"/>
    <property type="match status" value="1"/>
</dbReference>
<dbReference type="Proteomes" id="UP000430404">
    <property type="component" value="Unassembled WGS sequence"/>
</dbReference>